<dbReference type="Gene3D" id="1.20.5.1930">
    <property type="match status" value="1"/>
</dbReference>
<keyword evidence="4" id="KW-1133">Transmembrane helix</keyword>
<dbReference type="PANTHER" id="PTHR24421">
    <property type="entry name" value="NITRATE/NITRITE SENSOR PROTEIN NARX-RELATED"/>
    <property type="match status" value="1"/>
</dbReference>
<dbReference type="Proteomes" id="UP000221369">
    <property type="component" value="Unassembled WGS sequence"/>
</dbReference>
<accession>A0A2A9E0L2</accession>
<evidence type="ECO:0000256" key="1">
    <source>
        <dbReference type="ARBA" id="ARBA00022679"/>
    </source>
</evidence>
<dbReference type="GO" id="GO:0000155">
    <property type="term" value="F:phosphorelay sensor kinase activity"/>
    <property type="evidence" value="ECO:0007669"/>
    <property type="project" value="InterPro"/>
</dbReference>
<reference evidence="6 7" key="1">
    <citation type="submission" date="2017-10" db="EMBL/GenBank/DDBJ databases">
        <title>Sequencing the genomes of 1000 actinobacteria strains.</title>
        <authorList>
            <person name="Klenk H.-P."/>
        </authorList>
    </citation>
    <scope>NUCLEOTIDE SEQUENCE [LARGE SCALE GENOMIC DNA]</scope>
    <source>
        <strain evidence="6 7">DSM 21798</strain>
    </source>
</reference>
<sequence length="413" mass="44092">MTAAEPSGALTSARRASERGVHATWLYTLASIIVFVLIVDAIILLRGLVAVTASGSLVDVLIVAFTLVSMLVQIRYCWFLRVGLGGGLPRSSWTIALIGAAAPAWVLGLFSPLLWHVSAVPLWVSAVLIACGLPRRRRWWTLTAGFALVLASYGLARMTLGGEIGFSGGPDIGLLLIYAAFFPAAVLFSLWWWNIVVELDQHRRSAAELAIAKERLRFAADLHDIQGHHLQVIALKAELAERMLERDPVAAREQLRETREVAAQALQETRSLVAGYRDATLDEELENAREVLSATGAACDLSIGAMPSNPGGRRALAFVVREATTNIIRHSSAGSVRIALTTENGCCVLTVSNDGVSATPSADGSGLAGLRARVAEHGGTLTTQLDAGRFELIVTIPDRGARTSQSAEVSESA</sequence>
<dbReference type="InterPro" id="IPR011712">
    <property type="entry name" value="Sig_transdc_His_kin_sub3_dim/P"/>
</dbReference>
<dbReference type="SMART" id="SM00387">
    <property type="entry name" value="HATPase_c"/>
    <property type="match status" value="1"/>
</dbReference>
<evidence type="ECO:0000256" key="2">
    <source>
        <dbReference type="ARBA" id="ARBA00022777"/>
    </source>
</evidence>
<gene>
    <name evidence="6" type="ORF">ATJ78_2898</name>
</gene>
<evidence type="ECO:0000313" key="6">
    <source>
        <dbReference type="EMBL" id="PFG31915.1"/>
    </source>
</evidence>
<keyword evidence="4" id="KW-0812">Transmembrane</keyword>
<dbReference type="Pfam" id="PF07730">
    <property type="entry name" value="HisKA_3"/>
    <property type="match status" value="1"/>
</dbReference>
<organism evidence="6 7">
    <name type="scientific">Paramicrobacterium agarici</name>
    <dbReference type="NCBI Taxonomy" id="630514"/>
    <lineage>
        <taxon>Bacteria</taxon>
        <taxon>Bacillati</taxon>
        <taxon>Actinomycetota</taxon>
        <taxon>Actinomycetes</taxon>
        <taxon>Micrococcales</taxon>
        <taxon>Microbacteriaceae</taxon>
        <taxon>Paramicrobacterium</taxon>
    </lineage>
</organism>
<dbReference type="InterPro" id="IPR003594">
    <property type="entry name" value="HATPase_dom"/>
</dbReference>
<keyword evidence="7" id="KW-1185">Reference proteome</keyword>
<dbReference type="Gene3D" id="3.30.565.10">
    <property type="entry name" value="Histidine kinase-like ATPase, C-terminal domain"/>
    <property type="match status" value="1"/>
</dbReference>
<dbReference type="InterPro" id="IPR036890">
    <property type="entry name" value="HATPase_C_sf"/>
</dbReference>
<feature type="transmembrane region" description="Helical" evidence="4">
    <location>
        <begin position="90"/>
        <end position="107"/>
    </location>
</feature>
<evidence type="ECO:0000259" key="5">
    <source>
        <dbReference type="SMART" id="SM00387"/>
    </source>
</evidence>
<dbReference type="GO" id="GO:0016020">
    <property type="term" value="C:membrane"/>
    <property type="evidence" value="ECO:0007669"/>
    <property type="project" value="InterPro"/>
</dbReference>
<dbReference type="PANTHER" id="PTHR24421:SF63">
    <property type="entry name" value="SENSOR HISTIDINE KINASE DESK"/>
    <property type="match status" value="1"/>
</dbReference>
<feature type="transmembrane region" description="Helical" evidence="4">
    <location>
        <begin position="57"/>
        <end position="78"/>
    </location>
</feature>
<dbReference type="EMBL" id="PDJE01000001">
    <property type="protein sequence ID" value="PFG31915.1"/>
    <property type="molecule type" value="Genomic_DNA"/>
</dbReference>
<keyword evidence="4" id="KW-0472">Membrane</keyword>
<dbReference type="AlphaFoldDB" id="A0A2A9E0L2"/>
<keyword evidence="3" id="KW-0902">Two-component regulatory system</keyword>
<evidence type="ECO:0000256" key="3">
    <source>
        <dbReference type="ARBA" id="ARBA00023012"/>
    </source>
</evidence>
<name>A0A2A9E0L2_9MICO</name>
<dbReference type="CDD" id="cd16917">
    <property type="entry name" value="HATPase_UhpB-NarQ-NarX-like"/>
    <property type="match status" value="1"/>
</dbReference>
<dbReference type="SUPFAM" id="SSF55874">
    <property type="entry name" value="ATPase domain of HSP90 chaperone/DNA topoisomerase II/histidine kinase"/>
    <property type="match status" value="1"/>
</dbReference>
<evidence type="ECO:0000256" key="4">
    <source>
        <dbReference type="SAM" id="Phobius"/>
    </source>
</evidence>
<protein>
    <submittedName>
        <fullName evidence="6">Two-component system sensor histidine kinase DesK</fullName>
    </submittedName>
</protein>
<feature type="transmembrane region" description="Helical" evidence="4">
    <location>
        <begin position="172"/>
        <end position="193"/>
    </location>
</feature>
<dbReference type="Pfam" id="PF02518">
    <property type="entry name" value="HATPase_c"/>
    <property type="match status" value="1"/>
</dbReference>
<dbReference type="GO" id="GO:0046983">
    <property type="term" value="F:protein dimerization activity"/>
    <property type="evidence" value="ECO:0007669"/>
    <property type="project" value="InterPro"/>
</dbReference>
<feature type="transmembrane region" description="Helical" evidence="4">
    <location>
        <begin position="140"/>
        <end position="160"/>
    </location>
</feature>
<proteinExistence type="predicted"/>
<keyword evidence="1" id="KW-0808">Transferase</keyword>
<keyword evidence="2 6" id="KW-0418">Kinase</keyword>
<evidence type="ECO:0000313" key="7">
    <source>
        <dbReference type="Proteomes" id="UP000221369"/>
    </source>
</evidence>
<dbReference type="InterPro" id="IPR050482">
    <property type="entry name" value="Sensor_HK_TwoCompSys"/>
</dbReference>
<comment type="caution">
    <text evidence="6">The sequence shown here is derived from an EMBL/GenBank/DDBJ whole genome shotgun (WGS) entry which is preliminary data.</text>
</comment>
<feature type="transmembrane region" description="Helical" evidence="4">
    <location>
        <begin position="113"/>
        <end position="133"/>
    </location>
</feature>
<feature type="transmembrane region" description="Helical" evidence="4">
    <location>
        <begin position="24"/>
        <end position="45"/>
    </location>
</feature>
<dbReference type="RefSeq" id="WP_098408865.1">
    <property type="nucleotide sequence ID" value="NZ_PDJE01000001.1"/>
</dbReference>
<feature type="domain" description="Histidine kinase/HSP90-like ATPase" evidence="5">
    <location>
        <begin position="311"/>
        <end position="400"/>
    </location>
</feature>